<dbReference type="InterPro" id="IPR010920">
    <property type="entry name" value="LSM_dom_sf"/>
</dbReference>
<reference evidence="13 14" key="1">
    <citation type="journal article" date="2015" name="Stand. Genomic Sci.">
        <title>Genomic Encyclopedia of Bacterial and Archaeal Type Strains, Phase III: the genomes of soil and plant-associated and newly described type strains.</title>
        <authorList>
            <person name="Whitman W.B."/>
            <person name="Woyke T."/>
            <person name="Klenk H.P."/>
            <person name="Zhou Y."/>
            <person name="Lilburn T.G."/>
            <person name="Beck B.J."/>
            <person name="De Vos P."/>
            <person name="Vandamme P."/>
            <person name="Eisen J.A."/>
            <person name="Garrity G."/>
            <person name="Hugenholtz P."/>
            <person name="Kyrpides N.C."/>
        </authorList>
    </citation>
    <scope>NUCLEOTIDE SEQUENCE [LARGE SCALE GENOMIC DNA]</scope>
    <source>
        <strain evidence="13 14">CGMCC 1.10685</strain>
    </source>
</reference>
<evidence type="ECO:0000256" key="5">
    <source>
        <dbReference type="ARBA" id="ARBA00022989"/>
    </source>
</evidence>
<accession>A0A562PHB9</accession>
<dbReference type="OrthoDB" id="9780668at2"/>
<dbReference type="GO" id="GO:0005886">
    <property type="term" value="C:plasma membrane"/>
    <property type="evidence" value="ECO:0007669"/>
    <property type="project" value="UniProtKB-SubCell"/>
</dbReference>
<evidence type="ECO:0000256" key="2">
    <source>
        <dbReference type="ARBA" id="ARBA00008017"/>
    </source>
</evidence>
<dbReference type="Gene3D" id="2.30.30.60">
    <property type="match status" value="1"/>
</dbReference>
<evidence type="ECO:0000256" key="8">
    <source>
        <dbReference type="SAM" id="MobiDB-lite"/>
    </source>
</evidence>
<dbReference type="InterPro" id="IPR011066">
    <property type="entry name" value="MscS_channel_C_sf"/>
</dbReference>
<feature type="transmembrane region" description="Helical" evidence="7">
    <location>
        <begin position="203"/>
        <end position="236"/>
    </location>
</feature>
<reference evidence="12 15" key="3">
    <citation type="submission" date="2019-12" db="EMBL/GenBank/DDBJ databases">
        <title>Draft Genome Sequences of Six Type Strains of the Genus Massilia.</title>
        <authorList>
            <person name="Miess H."/>
            <person name="Frediansyah A."/>
            <person name="Goeker M."/>
            <person name="Gross H."/>
        </authorList>
    </citation>
    <scope>NUCLEOTIDE SEQUENCE [LARGE SCALE GENOMIC DNA]</scope>
    <source>
        <strain evidence="12 15">DSM 26639</strain>
    </source>
</reference>
<feature type="signal peptide" evidence="9">
    <location>
        <begin position="1"/>
        <end position="31"/>
    </location>
</feature>
<evidence type="ECO:0000313" key="13">
    <source>
        <dbReference type="EMBL" id="TWI43778.1"/>
    </source>
</evidence>
<dbReference type="InterPro" id="IPR049278">
    <property type="entry name" value="MS_channel_C"/>
</dbReference>
<keyword evidence="15" id="KW-1185">Reference proteome</keyword>
<evidence type="ECO:0000259" key="10">
    <source>
        <dbReference type="Pfam" id="PF00924"/>
    </source>
</evidence>
<dbReference type="RefSeq" id="WP_145880069.1">
    <property type="nucleotide sequence ID" value="NZ_CP046904.1"/>
</dbReference>
<dbReference type="Pfam" id="PF21082">
    <property type="entry name" value="MS_channel_3rd"/>
    <property type="match status" value="1"/>
</dbReference>
<dbReference type="Proteomes" id="UP000315112">
    <property type="component" value="Unassembled WGS sequence"/>
</dbReference>
<feature type="domain" description="Mechanosensitive ion channel MscS" evidence="10">
    <location>
        <begin position="354"/>
        <end position="420"/>
    </location>
</feature>
<evidence type="ECO:0000256" key="9">
    <source>
        <dbReference type="SAM" id="SignalP"/>
    </source>
</evidence>
<evidence type="ECO:0000256" key="6">
    <source>
        <dbReference type="ARBA" id="ARBA00023136"/>
    </source>
</evidence>
<dbReference type="SUPFAM" id="SSF82689">
    <property type="entry name" value="Mechanosensitive channel protein MscS (YggB), C-terminal domain"/>
    <property type="match status" value="1"/>
</dbReference>
<gene>
    <name evidence="12" type="ORF">GO485_28685</name>
    <name evidence="13" type="ORF">IP92_04832</name>
</gene>
<feature type="transmembrane region" description="Helical" evidence="7">
    <location>
        <begin position="311"/>
        <end position="328"/>
    </location>
</feature>
<evidence type="ECO:0000256" key="7">
    <source>
        <dbReference type="RuleBase" id="RU369025"/>
    </source>
</evidence>
<dbReference type="EMBL" id="CP046904">
    <property type="protein sequence ID" value="QGZ42621.1"/>
    <property type="molecule type" value="Genomic_DNA"/>
</dbReference>
<dbReference type="AlphaFoldDB" id="A0A562PHB9"/>
<evidence type="ECO:0000256" key="1">
    <source>
        <dbReference type="ARBA" id="ARBA00004651"/>
    </source>
</evidence>
<dbReference type="Pfam" id="PF00924">
    <property type="entry name" value="MS_channel_2nd"/>
    <property type="match status" value="1"/>
</dbReference>
<dbReference type="EMBL" id="VLKW01000011">
    <property type="protein sequence ID" value="TWI43778.1"/>
    <property type="molecule type" value="Genomic_DNA"/>
</dbReference>
<dbReference type="GO" id="GO:0008381">
    <property type="term" value="F:mechanosensitive monoatomic ion channel activity"/>
    <property type="evidence" value="ECO:0007669"/>
    <property type="project" value="InterPro"/>
</dbReference>
<keyword evidence="7" id="KW-0406">Ion transport</keyword>
<evidence type="ECO:0000313" key="15">
    <source>
        <dbReference type="Proteomes" id="UP000437862"/>
    </source>
</evidence>
<evidence type="ECO:0000256" key="3">
    <source>
        <dbReference type="ARBA" id="ARBA00022475"/>
    </source>
</evidence>
<reference evidence="13" key="2">
    <citation type="submission" date="2019-07" db="EMBL/GenBank/DDBJ databases">
        <authorList>
            <person name="Whitman W."/>
            <person name="Huntemann M."/>
            <person name="Clum A."/>
            <person name="Pillay M."/>
            <person name="Palaniappan K."/>
            <person name="Varghese N."/>
            <person name="Mikhailova N."/>
            <person name="Stamatis D."/>
            <person name="Reddy T."/>
            <person name="Daum C."/>
            <person name="Shapiro N."/>
            <person name="Ivanova N."/>
            <person name="Kyrpides N."/>
            <person name="Woyke T."/>
        </authorList>
    </citation>
    <scope>NUCLEOTIDE SEQUENCE</scope>
    <source>
        <strain evidence="13">CGMCC 1.10685</strain>
    </source>
</reference>
<evidence type="ECO:0000256" key="4">
    <source>
        <dbReference type="ARBA" id="ARBA00022692"/>
    </source>
</evidence>
<dbReference type="Proteomes" id="UP000437862">
    <property type="component" value="Chromosome"/>
</dbReference>
<dbReference type="InterPro" id="IPR045275">
    <property type="entry name" value="MscS_archaea/bacteria_type"/>
</dbReference>
<dbReference type="Gene3D" id="3.30.70.100">
    <property type="match status" value="1"/>
</dbReference>
<comment type="subcellular location">
    <subcellularLocation>
        <location evidence="7">Cell inner membrane</location>
        <topology evidence="7">Multi-pass membrane protein</topology>
    </subcellularLocation>
    <subcellularLocation>
        <location evidence="1">Cell membrane</location>
        <topology evidence="1">Multi-pass membrane protein</topology>
    </subcellularLocation>
</comment>
<evidence type="ECO:0000313" key="12">
    <source>
        <dbReference type="EMBL" id="QGZ42621.1"/>
    </source>
</evidence>
<dbReference type="InterPro" id="IPR023408">
    <property type="entry name" value="MscS_beta-dom_sf"/>
</dbReference>
<feature type="transmembrane region" description="Helical" evidence="7">
    <location>
        <begin position="147"/>
        <end position="168"/>
    </location>
</feature>
<name>A0A562PHB9_9BURK</name>
<dbReference type="SUPFAM" id="SSF50182">
    <property type="entry name" value="Sm-like ribonucleoproteins"/>
    <property type="match status" value="1"/>
</dbReference>
<keyword evidence="9" id="KW-0732">Signal</keyword>
<protein>
    <recommendedName>
        <fullName evidence="7">Small-conductance mechanosensitive channel</fullName>
    </recommendedName>
</protein>
<evidence type="ECO:0000313" key="14">
    <source>
        <dbReference type="Proteomes" id="UP000315112"/>
    </source>
</evidence>
<dbReference type="PANTHER" id="PTHR30221">
    <property type="entry name" value="SMALL-CONDUCTANCE MECHANOSENSITIVE CHANNEL"/>
    <property type="match status" value="1"/>
</dbReference>
<keyword evidence="3" id="KW-1003">Cell membrane</keyword>
<comment type="subunit">
    <text evidence="7">Homoheptamer.</text>
</comment>
<comment type="similarity">
    <text evidence="2 7">Belongs to the MscS (TC 1.A.23) family.</text>
</comment>
<keyword evidence="4 7" id="KW-0812">Transmembrane</keyword>
<keyword evidence="5 7" id="KW-1133">Transmembrane helix</keyword>
<comment type="caution">
    <text evidence="7">Lacks conserved residue(s) required for the propagation of feature annotation.</text>
</comment>
<evidence type="ECO:0000259" key="11">
    <source>
        <dbReference type="Pfam" id="PF21082"/>
    </source>
</evidence>
<feature type="transmembrane region" description="Helical" evidence="7">
    <location>
        <begin position="256"/>
        <end position="279"/>
    </location>
</feature>
<dbReference type="PANTHER" id="PTHR30221:SF18">
    <property type="entry name" value="SLL0590 PROTEIN"/>
    <property type="match status" value="1"/>
</dbReference>
<feature type="transmembrane region" description="Helical" evidence="7">
    <location>
        <begin position="334"/>
        <end position="367"/>
    </location>
</feature>
<keyword evidence="7" id="KW-0407">Ion channel</keyword>
<dbReference type="InterPro" id="IPR006685">
    <property type="entry name" value="MscS_channel_2nd"/>
</dbReference>
<keyword evidence="6 7" id="KW-0472">Membrane</keyword>
<feature type="region of interest" description="Disordered" evidence="8">
    <location>
        <begin position="539"/>
        <end position="559"/>
    </location>
</feature>
<organism evidence="13 14">
    <name type="scientific">Pseudoduganella flava</name>
    <dbReference type="NCBI Taxonomy" id="871742"/>
    <lineage>
        <taxon>Bacteria</taxon>
        <taxon>Pseudomonadati</taxon>
        <taxon>Pseudomonadota</taxon>
        <taxon>Betaproteobacteria</taxon>
        <taxon>Burkholderiales</taxon>
        <taxon>Oxalobacteraceae</taxon>
        <taxon>Telluria group</taxon>
        <taxon>Pseudoduganella</taxon>
    </lineage>
</organism>
<proteinExistence type="inferred from homology"/>
<keyword evidence="7" id="KW-0997">Cell inner membrane</keyword>
<comment type="function">
    <text evidence="7">Mechanosensitive channel that participates in the regulation of osmotic pressure changes within the cell, opening in response to stretch forces in the membrane lipid bilayer, without the need for other proteins. Contributes to normal resistance to hypoosmotic shock. Forms an ion channel of 1.0 nanosiemens conductance with a slight preference for anions.</text>
</comment>
<feature type="chain" id="PRO_5044617717" description="Small-conductance mechanosensitive channel" evidence="9">
    <location>
        <begin position="32"/>
        <end position="559"/>
    </location>
</feature>
<keyword evidence="7" id="KW-0813">Transport</keyword>
<feature type="domain" description="Mechanosensitive ion channel MscS C-terminal" evidence="11">
    <location>
        <begin position="430"/>
        <end position="514"/>
    </location>
</feature>
<sequence>MRTDSAIRVHVLMLLYCVMLSGSLFPAAVHAATAMPTSAQTAELVVANRTVMVFRAPLAGYTAQERADAAERRLEKALAKPGEQRAATRPIAEGTQVLLAGQALFLVTPGDVNALAGDTTDEVASESARRLAQALQDRRDRSSVRHLAIAGAFCLLATAVYGGLLHMVSLAQRSMRERCALLLGVRMKRVRSRYARLLDAEQYVPFALLITVMVAWALRLLFTFVWGAFVLAQVPYTRGWGERLGTHLLGTAAEAAHAAANALPGLLLVALITVVARLAMATATSIFRRVESGEVQGGWLDQETAPPTRRIVNIMIGLFALAMAYPYLPGSHTAAFQGVSVLAGLMVSIGASSVVAQAASGLILIYTRSLRKGEYVRIGAAEGTVSEVGMFATRLRTGFGEEIALPNAFILGNTVCNFSRARPGTGYMLDTSVTIGYDTPWRQVHALLKGAAAATPGIAADPAPIVALTALTDFYIEYKLIAYAACASPRDRAHVLTHLHQNIVDGFNLHGVQIMSPHFTEQPATPHVVAPANWHRSPADAPAVGAAQCDEPELRDKPI</sequence>